<dbReference type="Proteomes" id="UP000191135">
    <property type="component" value="Chromosome"/>
</dbReference>
<reference evidence="2 3" key="1">
    <citation type="submission" date="2017-03" db="EMBL/GenBank/DDBJ databases">
        <title>Foreign affairs: Plasmid Transfer between Roseobacters and Rhizobia.</title>
        <authorList>
            <person name="Bartling P."/>
            <person name="Bunk B."/>
            <person name="Overmann J."/>
            <person name="Brinkmann H."/>
            <person name="Petersen J."/>
        </authorList>
    </citation>
    <scope>NUCLEOTIDE SEQUENCE [LARGE SCALE GENOMIC DNA]</scope>
    <source>
        <strain evidence="2 3">MACL11</strain>
    </source>
</reference>
<comment type="similarity">
    <text evidence="1">Belongs to the short-chain dehydrogenases/reductases (SDR) family.</text>
</comment>
<dbReference type="PANTHER" id="PTHR42879:SF6">
    <property type="entry name" value="NADPH-DEPENDENT REDUCTASE BACG"/>
    <property type="match status" value="1"/>
</dbReference>
<dbReference type="RefSeq" id="WP_018066578.1">
    <property type="nucleotide sequence ID" value="NZ_AQWH01000025.1"/>
</dbReference>
<dbReference type="InterPro" id="IPR036291">
    <property type="entry name" value="NAD(P)-bd_dom_sf"/>
</dbReference>
<dbReference type="EMBL" id="CP020330">
    <property type="protein sequence ID" value="AQZ52835.1"/>
    <property type="molecule type" value="Genomic_DNA"/>
</dbReference>
<dbReference type="GO" id="GO:0004316">
    <property type="term" value="F:3-oxoacyl-[acyl-carrier-protein] reductase (NADPH) activity"/>
    <property type="evidence" value="ECO:0007669"/>
    <property type="project" value="UniProtKB-EC"/>
</dbReference>
<dbReference type="InterPro" id="IPR050259">
    <property type="entry name" value="SDR"/>
</dbReference>
<organism evidence="2 3">
    <name type="scientific">Martelella mediterranea DSM 17316</name>
    <dbReference type="NCBI Taxonomy" id="1122214"/>
    <lineage>
        <taxon>Bacteria</taxon>
        <taxon>Pseudomonadati</taxon>
        <taxon>Pseudomonadota</taxon>
        <taxon>Alphaproteobacteria</taxon>
        <taxon>Hyphomicrobiales</taxon>
        <taxon>Aurantimonadaceae</taxon>
        <taxon>Martelella</taxon>
    </lineage>
</organism>
<evidence type="ECO:0000313" key="3">
    <source>
        <dbReference type="Proteomes" id="UP000191135"/>
    </source>
</evidence>
<keyword evidence="2" id="KW-0560">Oxidoreductase</keyword>
<dbReference type="STRING" id="1122214.Mame_03530"/>
<dbReference type="PRINTS" id="PR00081">
    <property type="entry name" value="GDHRDH"/>
</dbReference>
<evidence type="ECO:0000256" key="1">
    <source>
        <dbReference type="ARBA" id="ARBA00006484"/>
    </source>
</evidence>
<sequence>MDLGIADKKAVVLASSRGLGAGIAEALAKEGAHVLLCGRTEDRLAQNCKVINDTTPGKADYVIADLAAENVVDTLMEAIAEKLGGADILVNNSGGPTPGTVADMTPEKLDRFFNSMVAPIIALTNRLIPQMKEKGWGRIVTVASGGVQEPIPNLALSNTLRSALVGWNKTLASEVAASGITANLLLPGRIHTDRIDELDHANAERSGKSLAEVRAGTLKAIPAGRLGRVEEFAAVAAFLCSQQASYLTGSLVRCDGGATRGI</sequence>
<name>A0A1U9Z542_9HYPH</name>
<dbReference type="CDD" id="cd05344">
    <property type="entry name" value="BKR_like_SDR_like"/>
    <property type="match status" value="1"/>
</dbReference>
<dbReference type="SUPFAM" id="SSF51735">
    <property type="entry name" value="NAD(P)-binding Rossmann-fold domains"/>
    <property type="match status" value="1"/>
</dbReference>
<gene>
    <name evidence="2" type="primary">fabG_14</name>
    <name evidence="2" type="ORF">Mame_03530</name>
</gene>
<dbReference type="InterPro" id="IPR002347">
    <property type="entry name" value="SDR_fam"/>
</dbReference>
<dbReference type="AlphaFoldDB" id="A0A1U9Z542"/>
<dbReference type="eggNOG" id="COG1028">
    <property type="taxonomic scope" value="Bacteria"/>
</dbReference>
<dbReference type="Pfam" id="PF13561">
    <property type="entry name" value="adh_short_C2"/>
    <property type="match status" value="1"/>
</dbReference>
<keyword evidence="3" id="KW-1185">Reference proteome</keyword>
<evidence type="ECO:0000313" key="2">
    <source>
        <dbReference type="EMBL" id="AQZ52835.1"/>
    </source>
</evidence>
<protein>
    <submittedName>
        <fullName evidence="2">3-oxoacyl-[acyl-carrier-protein] reductase FabG</fullName>
        <ecNumber evidence="2">1.1.1.100</ecNumber>
    </submittedName>
</protein>
<accession>A0A1U9Z542</accession>
<dbReference type="Gene3D" id="3.40.50.720">
    <property type="entry name" value="NAD(P)-binding Rossmann-like Domain"/>
    <property type="match status" value="1"/>
</dbReference>
<proteinExistence type="inferred from homology"/>
<dbReference type="EC" id="1.1.1.100" evidence="2"/>
<dbReference type="OrthoDB" id="9793325at2"/>
<dbReference type="KEGG" id="mmed:Mame_03530"/>
<dbReference type="PANTHER" id="PTHR42879">
    <property type="entry name" value="3-OXOACYL-(ACYL-CARRIER-PROTEIN) REDUCTASE"/>
    <property type="match status" value="1"/>
</dbReference>